<dbReference type="AlphaFoldDB" id="A0AAN4ZRA0"/>
<reference evidence="3" key="1">
    <citation type="submission" date="2022-10" db="EMBL/GenBank/DDBJ databases">
        <title>Genome assembly of Pristionchus species.</title>
        <authorList>
            <person name="Yoshida K."/>
            <person name="Sommer R.J."/>
        </authorList>
    </citation>
    <scope>NUCLEOTIDE SEQUENCE [LARGE SCALE GENOMIC DNA]</scope>
    <source>
        <strain evidence="3">RS5460</strain>
    </source>
</reference>
<dbReference type="EMBL" id="BTRK01000003">
    <property type="protein sequence ID" value="GMR43964.1"/>
    <property type="molecule type" value="Genomic_DNA"/>
</dbReference>
<proteinExistence type="predicted"/>
<keyword evidence="3" id="KW-1185">Reference proteome</keyword>
<accession>A0AAN4ZRA0</accession>
<evidence type="ECO:0000313" key="2">
    <source>
        <dbReference type="EMBL" id="GMR43964.1"/>
    </source>
</evidence>
<comment type="caution">
    <text evidence="2">The sequence shown here is derived from an EMBL/GenBank/DDBJ whole genome shotgun (WGS) entry which is preliminary data.</text>
</comment>
<feature type="region of interest" description="Disordered" evidence="1">
    <location>
        <begin position="58"/>
        <end position="91"/>
    </location>
</feature>
<protein>
    <submittedName>
        <fullName evidence="2">Uncharacterized protein</fullName>
    </submittedName>
</protein>
<dbReference type="Proteomes" id="UP001328107">
    <property type="component" value="Unassembled WGS sequence"/>
</dbReference>
<feature type="non-terminal residue" evidence="2">
    <location>
        <position position="1"/>
    </location>
</feature>
<evidence type="ECO:0000313" key="3">
    <source>
        <dbReference type="Proteomes" id="UP001328107"/>
    </source>
</evidence>
<evidence type="ECO:0000256" key="1">
    <source>
        <dbReference type="SAM" id="MobiDB-lite"/>
    </source>
</evidence>
<gene>
    <name evidence="2" type="ORF">PMAYCL1PPCAC_14159</name>
</gene>
<feature type="non-terminal residue" evidence="2">
    <location>
        <position position="91"/>
    </location>
</feature>
<sequence>QKFHGGFLAVITPLHIKVVQKGHELRCQKMTKDELCQYPANRPSEGIYYPQNKCNWDPVAESNARDSNGRPLPSPLLDNEHEPSNGAAASA</sequence>
<organism evidence="2 3">
    <name type="scientific">Pristionchus mayeri</name>
    <dbReference type="NCBI Taxonomy" id="1317129"/>
    <lineage>
        <taxon>Eukaryota</taxon>
        <taxon>Metazoa</taxon>
        <taxon>Ecdysozoa</taxon>
        <taxon>Nematoda</taxon>
        <taxon>Chromadorea</taxon>
        <taxon>Rhabditida</taxon>
        <taxon>Rhabditina</taxon>
        <taxon>Diplogasteromorpha</taxon>
        <taxon>Diplogasteroidea</taxon>
        <taxon>Neodiplogasteridae</taxon>
        <taxon>Pristionchus</taxon>
    </lineage>
</organism>
<name>A0AAN4ZRA0_9BILA</name>